<dbReference type="RefSeq" id="WP_138553585.1">
    <property type="nucleotide sequence ID" value="NZ_PNCH01000081.1"/>
</dbReference>
<name>A0A5S3WH94_9GAMM</name>
<protein>
    <submittedName>
        <fullName evidence="1">Uncharacterized protein</fullName>
    </submittedName>
</protein>
<proteinExistence type="predicted"/>
<sequence length="135" mass="15290">MKINHKKKVASKRTPIIKKYENSQSIRSVLVSGEVLNNPYAVSGVTMAATYFINLGYGKVKAHLKRYDSPLLTECKFILNYPENKVCGAEAEVLQVKIEGKDTIIHRCSEFSAHVAPVADRRKMLRLKYKGKHIK</sequence>
<organism evidence="1 2">
    <name type="scientific">Pseudoalteromonas rubra</name>
    <dbReference type="NCBI Taxonomy" id="43658"/>
    <lineage>
        <taxon>Bacteria</taxon>
        <taxon>Pseudomonadati</taxon>
        <taxon>Pseudomonadota</taxon>
        <taxon>Gammaproteobacteria</taxon>
        <taxon>Alteromonadales</taxon>
        <taxon>Pseudoalteromonadaceae</taxon>
        <taxon>Pseudoalteromonas</taxon>
    </lineage>
</organism>
<dbReference type="Proteomes" id="UP000310249">
    <property type="component" value="Unassembled WGS sequence"/>
</dbReference>
<dbReference type="EMBL" id="PNCI01000051">
    <property type="protein sequence ID" value="TMP26125.1"/>
    <property type="molecule type" value="Genomic_DNA"/>
</dbReference>
<reference evidence="1 2" key="1">
    <citation type="submission" date="2018-01" db="EMBL/GenBank/DDBJ databases">
        <authorList>
            <person name="Paulsen S."/>
            <person name="Gram L.K."/>
        </authorList>
    </citation>
    <scope>NUCLEOTIDE SEQUENCE [LARGE SCALE GENOMIC DNA]</scope>
    <source>
        <strain evidence="1 2">S2676</strain>
    </source>
</reference>
<dbReference type="AlphaFoldDB" id="A0A5S3WH94"/>
<gene>
    <name evidence="1" type="ORF">CWB99_19595</name>
</gene>
<accession>A0A5S3WH94</accession>
<evidence type="ECO:0000313" key="2">
    <source>
        <dbReference type="Proteomes" id="UP000310249"/>
    </source>
</evidence>
<comment type="caution">
    <text evidence="1">The sequence shown here is derived from an EMBL/GenBank/DDBJ whole genome shotgun (WGS) entry which is preliminary data.</text>
</comment>
<evidence type="ECO:0000313" key="1">
    <source>
        <dbReference type="EMBL" id="TMP26125.1"/>
    </source>
</evidence>
<reference evidence="2" key="2">
    <citation type="submission" date="2019-06" db="EMBL/GenBank/DDBJ databases">
        <title>Co-occurence of chitin degradation, pigmentation and bioactivity in marine Pseudoalteromonas.</title>
        <authorList>
            <person name="Sonnenschein E.C."/>
            <person name="Bech P.K."/>
        </authorList>
    </citation>
    <scope>NUCLEOTIDE SEQUENCE [LARGE SCALE GENOMIC DNA]</scope>
    <source>
        <strain evidence="2">S2676</strain>
    </source>
</reference>